<dbReference type="InterPro" id="IPR018227">
    <property type="entry name" value="Amino_acid_transport_2"/>
</dbReference>
<sequence>MKLKEIEQEFISELKGHPKTKKLTFVEGVAMLVGTNIGIGILSIAHTAKHAGFFPLLFWLVIGGILSTITMLYIAEASLRTKDHLQLTGLSVKYIGPIAKILMFISVAVTAIGALIAYEKASGEIIYAIFGIPDKWGSIIFFIPAAGVLWLGLKAIGRGEKQVIGIMFVILIVLIVSTFFKAHIDFANALETHWNWVAIIPIFNTVVFVYSSQYIVPEMARGFSHKPEMLPKAVILGNVITFCMLALVPLSAIVLEGLQNISNVVTVSWGRAIGDWAFVIANLFGLFAILTSYWGLGGMFITNVADQINKDADNNLRIRFLILLFVAVPPLVLVLFNFVATIDDALYWPGVVGALILSFFPILILQNARKYGDQQSGWQVPNILTSWVVKLTIICVYLLATLFSIAAKYGFLEKIIGG</sequence>
<protein>
    <submittedName>
        <fullName evidence="9">Amino acid permease</fullName>
    </submittedName>
</protein>
<dbReference type="GO" id="GO:0003333">
    <property type="term" value="P:amino acid transmembrane transport"/>
    <property type="evidence" value="ECO:0007669"/>
    <property type="project" value="InterPro"/>
</dbReference>
<gene>
    <name evidence="9" type="ORF">CQA66_00630</name>
</gene>
<evidence type="ECO:0000313" key="10">
    <source>
        <dbReference type="Proteomes" id="UP000256424"/>
    </source>
</evidence>
<feature type="transmembrane region" description="Helical" evidence="8">
    <location>
        <begin position="275"/>
        <end position="297"/>
    </location>
</feature>
<feature type="transmembrane region" description="Helical" evidence="8">
    <location>
        <begin position="163"/>
        <end position="182"/>
    </location>
</feature>
<dbReference type="PANTHER" id="PTHR32195:SF26">
    <property type="entry name" value="TRYPTOPHAN OR TYROSINE TRANSPORTER PROTEIN"/>
    <property type="match status" value="1"/>
</dbReference>
<evidence type="ECO:0000256" key="3">
    <source>
        <dbReference type="ARBA" id="ARBA00022475"/>
    </source>
</evidence>
<dbReference type="RefSeq" id="WP_104762555.1">
    <property type="nucleotide sequence ID" value="NZ_FZPM01000005.1"/>
</dbReference>
<keyword evidence="4" id="KW-0997">Cell inner membrane</keyword>
<evidence type="ECO:0000256" key="4">
    <source>
        <dbReference type="ARBA" id="ARBA00022519"/>
    </source>
</evidence>
<dbReference type="GO" id="GO:0005886">
    <property type="term" value="C:plasma membrane"/>
    <property type="evidence" value="ECO:0007669"/>
    <property type="project" value="UniProtKB-SubCell"/>
</dbReference>
<dbReference type="Proteomes" id="UP000256424">
    <property type="component" value="Unassembled WGS sequence"/>
</dbReference>
<keyword evidence="5 8" id="KW-0812">Transmembrane</keyword>
<feature type="transmembrane region" description="Helical" evidence="8">
    <location>
        <begin position="318"/>
        <end position="340"/>
    </location>
</feature>
<evidence type="ECO:0000256" key="5">
    <source>
        <dbReference type="ARBA" id="ARBA00022692"/>
    </source>
</evidence>
<feature type="transmembrane region" description="Helical" evidence="8">
    <location>
        <begin position="346"/>
        <end position="366"/>
    </location>
</feature>
<keyword evidence="6 8" id="KW-1133">Transmembrane helix</keyword>
<name>A0A3D8J891_9HELI</name>
<dbReference type="AlphaFoldDB" id="A0A3D8J891"/>
<feature type="transmembrane region" description="Helical" evidence="8">
    <location>
        <begin position="51"/>
        <end position="74"/>
    </location>
</feature>
<comment type="caution">
    <text evidence="9">The sequence shown here is derived from an EMBL/GenBank/DDBJ whole genome shotgun (WGS) entry which is preliminary data.</text>
</comment>
<dbReference type="EMBL" id="NXLW01000001">
    <property type="protein sequence ID" value="RDU73723.1"/>
    <property type="molecule type" value="Genomic_DNA"/>
</dbReference>
<keyword evidence="2" id="KW-0813">Transport</keyword>
<keyword evidence="10" id="KW-1185">Reference proteome</keyword>
<keyword evidence="7 8" id="KW-0472">Membrane</keyword>
<evidence type="ECO:0000313" key="9">
    <source>
        <dbReference type="EMBL" id="RDU73723.1"/>
    </source>
</evidence>
<feature type="transmembrane region" description="Helical" evidence="8">
    <location>
        <begin position="136"/>
        <end position="156"/>
    </location>
</feature>
<dbReference type="Pfam" id="PF03222">
    <property type="entry name" value="Trp_Tyr_perm"/>
    <property type="match status" value="1"/>
</dbReference>
<dbReference type="Gene3D" id="1.20.1740.10">
    <property type="entry name" value="Amino acid/polyamine transporter I"/>
    <property type="match status" value="1"/>
</dbReference>
<evidence type="ECO:0000256" key="1">
    <source>
        <dbReference type="ARBA" id="ARBA00004429"/>
    </source>
</evidence>
<evidence type="ECO:0000256" key="8">
    <source>
        <dbReference type="SAM" id="Phobius"/>
    </source>
</evidence>
<feature type="transmembrane region" description="Helical" evidence="8">
    <location>
        <begin position="23"/>
        <end position="45"/>
    </location>
</feature>
<proteinExistence type="predicted"/>
<feature type="transmembrane region" description="Helical" evidence="8">
    <location>
        <begin position="233"/>
        <end position="255"/>
    </location>
</feature>
<feature type="transmembrane region" description="Helical" evidence="8">
    <location>
        <begin position="387"/>
        <end position="411"/>
    </location>
</feature>
<organism evidence="9 10">
    <name type="scientific">Helicobacter aurati</name>
    <dbReference type="NCBI Taxonomy" id="137778"/>
    <lineage>
        <taxon>Bacteria</taxon>
        <taxon>Pseudomonadati</taxon>
        <taxon>Campylobacterota</taxon>
        <taxon>Epsilonproteobacteria</taxon>
        <taxon>Campylobacterales</taxon>
        <taxon>Helicobacteraceae</taxon>
        <taxon>Helicobacter</taxon>
    </lineage>
</organism>
<evidence type="ECO:0000256" key="2">
    <source>
        <dbReference type="ARBA" id="ARBA00022448"/>
    </source>
</evidence>
<feature type="transmembrane region" description="Helical" evidence="8">
    <location>
        <begin position="94"/>
        <end position="116"/>
    </location>
</feature>
<reference evidence="9 10" key="1">
    <citation type="submission" date="2018-04" db="EMBL/GenBank/DDBJ databases">
        <title>Novel Campyloabacter and Helicobacter Species and Strains.</title>
        <authorList>
            <person name="Mannion A.J."/>
            <person name="Shen Z."/>
            <person name="Fox J.G."/>
        </authorList>
    </citation>
    <scope>NUCLEOTIDE SEQUENCE [LARGE SCALE GENOMIC DNA]</scope>
    <source>
        <strain evidence="9 10">MIT 97-5075</strain>
    </source>
</reference>
<evidence type="ECO:0000256" key="7">
    <source>
        <dbReference type="ARBA" id="ARBA00023136"/>
    </source>
</evidence>
<feature type="transmembrane region" description="Helical" evidence="8">
    <location>
        <begin position="194"/>
        <end position="212"/>
    </location>
</feature>
<accession>A0A3D8J891</accession>
<dbReference type="PANTHER" id="PTHR32195">
    <property type="entry name" value="OS07G0662800 PROTEIN"/>
    <property type="match status" value="1"/>
</dbReference>
<evidence type="ECO:0000256" key="6">
    <source>
        <dbReference type="ARBA" id="ARBA00022989"/>
    </source>
</evidence>
<comment type="subcellular location">
    <subcellularLocation>
        <location evidence="1">Cell inner membrane</location>
        <topology evidence="1">Multi-pass membrane protein</topology>
    </subcellularLocation>
</comment>
<keyword evidence="3" id="KW-1003">Cell membrane</keyword>
<dbReference type="OrthoDB" id="2781034at2"/>